<evidence type="ECO:0000313" key="1">
    <source>
        <dbReference type="EMBL" id="RRT42820.1"/>
    </source>
</evidence>
<dbReference type="Proteomes" id="UP000287651">
    <property type="component" value="Unassembled WGS sequence"/>
</dbReference>
<proteinExistence type="predicted"/>
<name>A0A426XTK0_ENSVE</name>
<protein>
    <submittedName>
        <fullName evidence="1">Uncharacterized protein</fullName>
    </submittedName>
</protein>
<reference evidence="1 2" key="1">
    <citation type="journal article" date="2014" name="Agronomy (Basel)">
        <title>A Draft Genome Sequence for Ensete ventricosum, the Drought-Tolerant Tree Against Hunger.</title>
        <authorList>
            <person name="Harrison J."/>
            <person name="Moore K.A."/>
            <person name="Paszkiewicz K."/>
            <person name="Jones T."/>
            <person name="Grant M."/>
            <person name="Ambacheew D."/>
            <person name="Muzemil S."/>
            <person name="Studholme D.J."/>
        </authorList>
    </citation>
    <scope>NUCLEOTIDE SEQUENCE [LARGE SCALE GENOMIC DNA]</scope>
</reference>
<accession>A0A426XTK0</accession>
<sequence>MRWERKGFGKYSYCGAGSWQGRFSFGSGGVEAIGAGLEGWGPEAQTPASSRASALLQAPLSKLSKSKLEVVKLSGGALLDPNLGFGDEVGIVGGDKGQGLKGLWLYQEVAKASLNAVPPGGRVVHVLYTRWQSAILEKENVGRSR</sequence>
<dbReference type="EMBL" id="AMZH03017564">
    <property type="protein sequence ID" value="RRT42820.1"/>
    <property type="molecule type" value="Genomic_DNA"/>
</dbReference>
<comment type="caution">
    <text evidence="1">The sequence shown here is derived from an EMBL/GenBank/DDBJ whole genome shotgun (WGS) entry which is preliminary data.</text>
</comment>
<dbReference type="AlphaFoldDB" id="A0A426XTK0"/>
<gene>
    <name evidence="1" type="ORF">B296_00034250</name>
</gene>
<evidence type="ECO:0000313" key="2">
    <source>
        <dbReference type="Proteomes" id="UP000287651"/>
    </source>
</evidence>
<organism evidence="1 2">
    <name type="scientific">Ensete ventricosum</name>
    <name type="common">Abyssinian banana</name>
    <name type="synonym">Musa ensete</name>
    <dbReference type="NCBI Taxonomy" id="4639"/>
    <lineage>
        <taxon>Eukaryota</taxon>
        <taxon>Viridiplantae</taxon>
        <taxon>Streptophyta</taxon>
        <taxon>Embryophyta</taxon>
        <taxon>Tracheophyta</taxon>
        <taxon>Spermatophyta</taxon>
        <taxon>Magnoliopsida</taxon>
        <taxon>Liliopsida</taxon>
        <taxon>Zingiberales</taxon>
        <taxon>Musaceae</taxon>
        <taxon>Ensete</taxon>
    </lineage>
</organism>